<evidence type="ECO:0000256" key="9">
    <source>
        <dbReference type="ARBA" id="ARBA00022989"/>
    </source>
</evidence>
<dbReference type="Pfam" id="PF03280">
    <property type="entry name" value="Lipase_chap"/>
    <property type="match status" value="1"/>
</dbReference>
<evidence type="ECO:0000256" key="12">
    <source>
        <dbReference type="ARBA" id="ARBA00023186"/>
    </source>
</evidence>
<gene>
    <name evidence="17" type="primary">lifO</name>
    <name evidence="17" type="ORF">MARSALSMR5_00592</name>
</gene>
<evidence type="ECO:0000256" key="11">
    <source>
        <dbReference type="ARBA" id="ARBA00023136"/>
    </source>
</evidence>
<feature type="transmembrane region" description="Helical" evidence="16">
    <location>
        <begin position="7"/>
        <end position="27"/>
    </location>
</feature>
<sequence>MRGFLRFVTTALVVMALIAAGMVIFFGDTPTPAQETVDTTADTESSVVPMLDSTSGRGVPSTLVGETAVAVPDTMPASLAGTSVPGGWAETDANGSLVPTPQLRQLFEYYLAALGEETLPQLVARIEQALARLEEPARSEALDTLGDYLDYKLALGDLEATYGHDATTNAEDMQRRMAEIRALRRTWMDAQTADAFFAMDEAVDQFQVEQLRIRTDQSLSEKEREQALAEAEKALPEPLRQARRETRKFADYQRAQSEFADDPDALRAWREERFGAEAARELEKVEAEQKVWEAKWRAYSQDLAELDDMGLAGPERKAAIDALRDDYFEGAEKLRAEALDSIR</sequence>
<keyword evidence="10" id="KW-0443">Lipid metabolism</keyword>
<name>A0A1W6K5R7_9GAMM</name>
<keyword evidence="5" id="KW-1003">Cell membrane</keyword>
<protein>
    <recommendedName>
        <fullName evidence="4">Lipase chaperone</fullName>
    </recommendedName>
    <alternativeName>
        <fullName evidence="15">Lipase foldase</fullName>
    </alternativeName>
    <alternativeName>
        <fullName evidence="13">Lipase helper protein</fullName>
    </alternativeName>
    <alternativeName>
        <fullName evidence="14">Lipase modulator</fullName>
    </alternativeName>
</protein>
<proteinExistence type="inferred from homology"/>
<dbReference type="GO" id="GO:0006457">
    <property type="term" value="P:protein folding"/>
    <property type="evidence" value="ECO:0007669"/>
    <property type="project" value="InterPro"/>
</dbReference>
<evidence type="ECO:0000256" key="10">
    <source>
        <dbReference type="ARBA" id="ARBA00023098"/>
    </source>
</evidence>
<dbReference type="InterPro" id="IPR004961">
    <property type="entry name" value="Lipase_chaperone"/>
</dbReference>
<dbReference type="GeneID" id="77254585"/>
<evidence type="ECO:0000256" key="7">
    <source>
        <dbReference type="ARBA" id="ARBA00022692"/>
    </source>
</evidence>
<keyword evidence="8" id="KW-0442">Lipid degradation</keyword>
<keyword evidence="7 16" id="KW-0812">Transmembrane</keyword>
<dbReference type="RefSeq" id="WP_227517849.1">
    <property type="nucleotide sequence ID" value="NZ_CP020931.1"/>
</dbReference>
<evidence type="ECO:0000256" key="1">
    <source>
        <dbReference type="ARBA" id="ARBA00003280"/>
    </source>
</evidence>
<dbReference type="GO" id="GO:0051082">
    <property type="term" value="F:unfolded protein binding"/>
    <property type="evidence" value="ECO:0007669"/>
    <property type="project" value="InterPro"/>
</dbReference>
<evidence type="ECO:0000256" key="15">
    <source>
        <dbReference type="ARBA" id="ARBA00033028"/>
    </source>
</evidence>
<accession>A0A1W6K5R7</accession>
<comment type="similarity">
    <text evidence="3">Belongs to the lipase chaperone family.</text>
</comment>
<dbReference type="EMBL" id="CP020931">
    <property type="protein sequence ID" value="ARM82692.1"/>
    <property type="molecule type" value="Genomic_DNA"/>
</dbReference>
<dbReference type="Proteomes" id="UP000193100">
    <property type="component" value="Chromosome"/>
</dbReference>
<evidence type="ECO:0000256" key="4">
    <source>
        <dbReference type="ARBA" id="ARBA00019692"/>
    </source>
</evidence>
<comment type="subcellular location">
    <subcellularLocation>
        <location evidence="2">Cell inner membrane</location>
        <topology evidence="2">Single-pass membrane protein</topology>
        <orientation evidence="2">Periplasmic side</orientation>
    </subcellularLocation>
</comment>
<dbReference type="SUPFAM" id="SSF158855">
    <property type="entry name" value="Lipase chaperone-like"/>
    <property type="match status" value="1"/>
</dbReference>
<evidence type="ECO:0000256" key="2">
    <source>
        <dbReference type="ARBA" id="ARBA00004383"/>
    </source>
</evidence>
<keyword evidence="9 16" id="KW-1133">Transmembrane helix</keyword>
<keyword evidence="6" id="KW-0997">Cell inner membrane</keyword>
<evidence type="ECO:0000256" key="5">
    <source>
        <dbReference type="ARBA" id="ARBA00022475"/>
    </source>
</evidence>
<keyword evidence="12" id="KW-0143">Chaperone</keyword>
<evidence type="ECO:0000256" key="3">
    <source>
        <dbReference type="ARBA" id="ARBA00010358"/>
    </source>
</evidence>
<evidence type="ECO:0000256" key="6">
    <source>
        <dbReference type="ARBA" id="ARBA00022519"/>
    </source>
</evidence>
<dbReference type="GO" id="GO:0016042">
    <property type="term" value="P:lipid catabolic process"/>
    <property type="evidence" value="ECO:0007669"/>
    <property type="project" value="UniProtKB-KW"/>
</dbReference>
<evidence type="ECO:0000313" key="18">
    <source>
        <dbReference type="Proteomes" id="UP000193100"/>
    </source>
</evidence>
<dbReference type="GO" id="GO:0005886">
    <property type="term" value="C:plasma membrane"/>
    <property type="evidence" value="ECO:0007669"/>
    <property type="project" value="UniProtKB-SubCell"/>
</dbReference>
<evidence type="ECO:0000256" key="16">
    <source>
        <dbReference type="SAM" id="Phobius"/>
    </source>
</evidence>
<evidence type="ECO:0000256" key="14">
    <source>
        <dbReference type="ARBA" id="ARBA00031542"/>
    </source>
</evidence>
<evidence type="ECO:0000256" key="13">
    <source>
        <dbReference type="ARBA" id="ARBA00030948"/>
    </source>
</evidence>
<dbReference type="AlphaFoldDB" id="A0A1W6K5R7"/>
<keyword evidence="11 16" id="KW-0472">Membrane</keyword>
<evidence type="ECO:0000256" key="8">
    <source>
        <dbReference type="ARBA" id="ARBA00022963"/>
    </source>
</evidence>
<comment type="function">
    <text evidence="1">May be involved in the folding of the extracellular lipase during its passage through the periplasm.</text>
</comment>
<evidence type="ECO:0000313" key="17">
    <source>
        <dbReference type="EMBL" id="ARM82692.1"/>
    </source>
</evidence>
<organism evidence="17 18">
    <name type="scientific">Marinobacter salarius</name>
    <dbReference type="NCBI Taxonomy" id="1420917"/>
    <lineage>
        <taxon>Bacteria</taxon>
        <taxon>Pseudomonadati</taxon>
        <taxon>Pseudomonadota</taxon>
        <taxon>Gammaproteobacteria</taxon>
        <taxon>Pseudomonadales</taxon>
        <taxon>Marinobacteraceae</taxon>
        <taxon>Marinobacter</taxon>
    </lineage>
</organism>
<reference evidence="17 18" key="1">
    <citation type="submission" date="2017-04" db="EMBL/GenBank/DDBJ databases">
        <title>Genome Sequence of Marinobacter salarius strain SMR5 Isolated from a culture of the Diatom Skeletonema marinoi.</title>
        <authorList>
            <person name="Topel M."/>
            <person name="Pinder M.I.M."/>
            <person name="Johansson O.N."/>
            <person name="Kourtchenko O."/>
            <person name="Godhe A."/>
            <person name="Clarke A.K."/>
        </authorList>
    </citation>
    <scope>NUCLEOTIDE SEQUENCE [LARGE SCALE GENOMIC DNA]</scope>
    <source>
        <strain evidence="17 18">SMR5</strain>
    </source>
</reference>